<protein>
    <submittedName>
        <fullName evidence="2">Uncharacterized protein LOC108052947</fullName>
    </submittedName>
</protein>
<dbReference type="RefSeq" id="XP_016990999.2">
    <property type="nucleotide sequence ID" value="XM_017135510.2"/>
</dbReference>
<name>A0A6P4FNG0_DRORH</name>
<dbReference type="RefSeq" id="XP_016990999.1">
    <property type="nucleotide sequence ID" value="XM_017135510.1"/>
</dbReference>
<evidence type="ECO:0000256" key="1">
    <source>
        <dbReference type="SAM" id="SignalP"/>
    </source>
</evidence>
<dbReference type="OrthoDB" id="7810407at2759"/>
<proteinExistence type="predicted"/>
<evidence type="ECO:0000313" key="2">
    <source>
        <dbReference type="RefSeq" id="XP_016990999.1"/>
    </source>
</evidence>
<sequence>MKFVLVILFVPLVLESTTPETTGHPKFDKAHVLMSFPVCGNCSKIRNFQRNSGFFCHYEDEKAVTQRFGTPTNQFPDCLPSSYMVTSKISKYCCFWSAELGCSALIGRQLYDKKNDYCGTCKRHCIGLKHEDLGMDGNNRISGYRYLIALAFFVVLGMC</sequence>
<dbReference type="GeneID" id="108052947"/>
<keyword evidence="1" id="KW-0732">Signal</keyword>
<feature type="signal peptide" evidence="1">
    <location>
        <begin position="1"/>
        <end position="19"/>
    </location>
</feature>
<gene>
    <name evidence="2" type="primary">LOC108052947</name>
</gene>
<organism evidence="2">
    <name type="scientific">Drosophila rhopaloa</name>
    <name type="common">Fruit fly</name>
    <dbReference type="NCBI Taxonomy" id="1041015"/>
    <lineage>
        <taxon>Eukaryota</taxon>
        <taxon>Metazoa</taxon>
        <taxon>Ecdysozoa</taxon>
        <taxon>Arthropoda</taxon>
        <taxon>Hexapoda</taxon>
        <taxon>Insecta</taxon>
        <taxon>Pterygota</taxon>
        <taxon>Neoptera</taxon>
        <taxon>Endopterygota</taxon>
        <taxon>Diptera</taxon>
        <taxon>Brachycera</taxon>
        <taxon>Muscomorpha</taxon>
        <taxon>Ephydroidea</taxon>
        <taxon>Drosophilidae</taxon>
        <taxon>Drosophila</taxon>
        <taxon>Sophophora</taxon>
    </lineage>
</organism>
<reference evidence="2" key="1">
    <citation type="submission" date="2025-08" db="UniProtKB">
        <authorList>
            <consortium name="RefSeq"/>
        </authorList>
    </citation>
    <scope>IDENTIFICATION</scope>
</reference>
<accession>A0A6P4FNG0</accession>
<feature type="chain" id="PRO_5027535530" evidence="1">
    <location>
        <begin position="20"/>
        <end position="159"/>
    </location>
</feature>
<dbReference type="AlphaFoldDB" id="A0A6P4FNG0"/>